<dbReference type="Pfam" id="PF01189">
    <property type="entry name" value="Methyltr_RsmB-F"/>
    <property type="match status" value="1"/>
</dbReference>
<feature type="binding site" evidence="5">
    <location>
        <position position="251"/>
    </location>
    <ligand>
        <name>S-adenosyl-L-methionine</name>
        <dbReference type="ChEBI" id="CHEBI:59789"/>
    </ligand>
</feature>
<evidence type="ECO:0000313" key="8">
    <source>
        <dbReference type="Proteomes" id="UP001595443"/>
    </source>
</evidence>
<dbReference type="GO" id="GO:0032259">
    <property type="term" value="P:methylation"/>
    <property type="evidence" value="ECO:0007669"/>
    <property type="project" value="UniProtKB-KW"/>
</dbReference>
<reference evidence="8" key="1">
    <citation type="journal article" date="2019" name="Int. J. Syst. Evol. Microbiol.">
        <title>The Global Catalogue of Microorganisms (GCM) 10K type strain sequencing project: providing services to taxonomists for standard genome sequencing and annotation.</title>
        <authorList>
            <consortium name="The Broad Institute Genomics Platform"/>
            <consortium name="The Broad Institute Genome Sequencing Center for Infectious Disease"/>
            <person name="Wu L."/>
            <person name="Ma J."/>
        </authorList>
    </citation>
    <scope>NUCLEOTIDE SEQUENCE [LARGE SCALE GENOMIC DNA]</scope>
    <source>
        <strain evidence="8">KCTC 62192</strain>
    </source>
</reference>
<comment type="caution">
    <text evidence="5">Lacks conserved residue(s) required for the propagation of feature annotation.</text>
</comment>
<dbReference type="Gene3D" id="3.30.70.1170">
    <property type="entry name" value="Sun protein, domain 3"/>
    <property type="match status" value="1"/>
</dbReference>
<organism evidence="7 8">
    <name type="scientific">Acidimangrovimonas pyrenivorans</name>
    <dbReference type="NCBI Taxonomy" id="2030798"/>
    <lineage>
        <taxon>Bacteria</taxon>
        <taxon>Pseudomonadati</taxon>
        <taxon>Pseudomonadota</taxon>
        <taxon>Alphaproteobacteria</taxon>
        <taxon>Rhodobacterales</taxon>
        <taxon>Paracoccaceae</taxon>
        <taxon>Acidimangrovimonas</taxon>
    </lineage>
</organism>
<dbReference type="PANTHER" id="PTHR22807:SF53">
    <property type="entry name" value="RIBOSOMAL RNA SMALL SUBUNIT METHYLTRANSFERASE B-RELATED"/>
    <property type="match status" value="1"/>
</dbReference>
<evidence type="ECO:0000313" key="7">
    <source>
        <dbReference type="EMBL" id="MFC2967348.1"/>
    </source>
</evidence>
<keyword evidence="4 5" id="KW-0694">RNA-binding</keyword>
<dbReference type="InterPro" id="IPR001678">
    <property type="entry name" value="MeTrfase_RsmB-F_NOP2_dom"/>
</dbReference>
<dbReference type="Pfam" id="PF22458">
    <property type="entry name" value="RsmF-B_ferredox"/>
    <property type="match status" value="1"/>
</dbReference>
<feature type="binding site" evidence="5">
    <location>
        <position position="291"/>
    </location>
    <ligand>
        <name>S-adenosyl-L-methionine</name>
        <dbReference type="ChEBI" id="CHEBI:59789"/>
    </ligand>
</feature>
<sequence>MTPAARLSAAIEILDRIRDGSAAEPALSGWARASRFAGSGDRAAIRDLVFTALRCRRSHAALGGADSGRGLILGGLREAGTEIDALFTGERHAPAPLSEAERAHLAAPIELDRLVALDCPDWLAPQLEASLGADFAPVMEALRQRAPVFLRVNTARATVAEVQERLAAEGIATRPVALSKTALEVTGNARKIQNGACYREGLVELQDAASQALVEALPLAPGQKVLDYCAGGGGKSLAMAARAALTLYAHDAAPRRMRDLGPRAGRAGAEIVQLATAEVPGRAPYDLVLLDVPCSGSGSWRRAPEAKWALTPERLEELTRIQSDILEKTAPCVAGGGTLAYATCSLLAVENGARIAAFRAAHPEWHLVEERRFTPLDGGDGFYLALLTRG</sequence>
<keyword evidence="3 5" id="KW-0949">S-adenosyl-L-methionine</keyword>
<dbReference type="Gene3D" id="3.40.50.150">
    <property type="entry name" value="Vaccinia Virus protein VP39"/>
    <property type="match status" value="1"/>
</dbReference>
<keyword evidence="1 5" id="KW-0489">Methyltransferase</keyword>
<evidence type="ECO:0000256" key="1">
    <source>
        <dbReference type="ARBA" id="ARBA00022603"/>
    </source>
</evidence>
<feature type="active site" description="Nucleophile" evidence="5">
    <location>
        <position position="344"/>
    </location>
</feature>
<dbReference type="PANTHER" id="PTHR22807">
    <property type="entry name" value="NOP2 YEAST -RELATED NOL1/NOP2/FMU SUN DOMAIN-CONTAINING"/>
    <property type="match status" value="1"/>
</dbReference>
<dbReference type="SUPFAM" id="SSF53335">
    <property type="entry name" value="S-adenosyl-L-methionine-dependent methyltransferases"/>
    <property type="match status" value="1"/>
</dbReference>
<dbReference type="InterPro" id="IPR029063">
    <property type="entry name" value="SAM-dependent_MTases_sf"/>
</dbReference>
<dbReference type="EC" id="2.1.1.-" evidence="7"/>
<evidence type="ECO:0000256" key="5">
    <source>
        <dbReference type="PROSITE-ProRule" id="PRU01023"/>
    </source>
</evidence>
<dbReference type="RefSeq" id="WP_377831984.1">
    <property type="nucleotide sequence ID" value="NZ_JBHRSK010000004.1"/>
</dbReference>
<keyword evidence="2 5" id="KW-0808">Transferase</keyword>
<protein>
    <submittedName>
        <fullName evidence="7">RsmB/NOP family class I SAM-dependent RNA methyltransferase</fullName>
        <ecNumber evidence="7">2.1.1.-</ecNumber>
    </submittedName>
</protein>
<dbReference type="EMBL" id="JBHRSK010000004">
    <property type="protein sequence ID" value="MFC2967348.1"/>
    <property type="molecule type" value="Genomic_DNA"/>
</dbReference>
<dbReference type="Proteomes" id="UP001595443">
    <property type="component" value="Unassembled WGS sequence"/>
</dbReference>
<evidence type="ECO:0000256" key="3">
    <source>
        <dbReference type="ARBA" id="ARBA00022691"/>
    </source>
</evidence>
<dbReference type="InterPro" id="IPR054728">
    <property type="entry name" value="RsmB-like_ferredoxin"/>
</dbReference>
<dbReference type="InterPro" id="IPR049560">
    <property type="entry name" value="MeTrfase_RsmB-F_NOP2_cat"/>
</dbReference>
<keyword evidence="8" id="KW-1185">Reference proteome</keyword>
<gene>
    <name evidence="7" type="ORF">ACFOES_04510</name>
</gene>
<dbReference type="GO" id="GO:0008168">
    <property type="term" value="F:methyltransferase activity"/>
    <property type="evidence" value="ECO:0007669"/>
    <property type="project" value="UniProtKB-KW"/>
</dbReference>
<dbReference type="InterPro" id="IPR023267">
    <property type="entry name" value="RCMT"/>
</dbReference>
<name>A0ABV7ADZ5_9RHOB</name>
<evidence type="ECO:0000256" key="2">
    <source>
        <dbReference type="ARBA" id="ARBA00022679"/>
    </source>
</evidence>
<proteinExistence type="inferred from homology"/>
<evidence type="ECO:0000256" key="4">
    <source>
        <dbReference type="ARBA" id="ARBA00022884"/>
    </source>
</evidence>
<comment type="similarity">
    <text evidence="5">Belongs to the class I-like SAM-binding methyltransferase superfamily. RsmB/NOP family.</text>
</comment>
<comment type="caution">
    <text evidence="7">The sequence shown here is derived from an EMBL/GenBank/DDBJ whole genome shotgun (WGS) entry which is preliminary data.</text>
</comment>
<evidence type="ECO:0000259" key="6">
    <source>
        <dbReference type="PROSITE" id="PS51686"/>
    </source>
</evidence>
<accession>A0ABV7ADZ5</accession>
<feature type="domain" description="SAM-dependent MTase RsmB/NOP-type" evidence="6">
    <location>
        <begin position="138"/>
        <end position="390"/>
    </location>
</feature>
<dbReference type="PRINTS" id="PR02008">
    <property type="entry name" value="RCMTFAMILY"/>
</dbReference>
<dbReference type="PROSITE" id="PS51686">
    <property type="entry name" value="SAM_MT_RSMB_NOP"/>
    <property type="match status" value="1"/>
</dbReference>